<evidence type="ECO:0000256" key="5">
    <source>
        <dbReference type="ARBA" id="ARBA00022729"/>
    </source>
</evidence>
<evidence type="ECO:0000256" key="6">
    <source>
        <dbReference type="ARBA" id="ARBA00022989"/>
    </source>
</evidence>
<evidence type="ECO:0000256" key="15">
    <source>
        <dbReference type="ARBA" id="ARBA00023303"/>
    </source>
</evidence>
<dbReference type="EMBL" id="CAJVCH010386553">
    <property type="protein sequence ID" value="CAG7817139.1"/>
    <property type="molecule type" value="Genomic_DNA"/>
</dbReference>
<dbReference type="Proteomes" id="UP000708208">
    <property type="component" value="Unassembled WGS sequence"/>
</dbReference>
<keyword evidence="20" id="KW-1185">Reference proteome</keyword>
<keyword evidence="11" id="KW-0675">Receptor</keyword>
<dbReference type="OrthoDB" id="5975154at2759"/>
<accession>A0A8J2PK90</accession>
<keyword evidence="5" id="KW-0732">Signal</keyword>
<feature type="transmembrane region" description="Helical" evidence="17">
    <location>
        <begin position="17"/>
        <end position="35"/>
    </location>
</feature>
<sequence>MQIEEDWKYVAMVLDRLFLWIFTMACILGTIGIIFQAPSLYDTTRPIDIQYSKIAKAKMMQMGPEED</sequence>
<evidence type="ECO:0000313" key="20">
    <source>
        <dbReference type="Proteomes" id="UP000708208"/>
    </source>
</evidence>
<organism evidence="19 20">
    <name type="scientific">Allacma fusca</name>
    <dbReference type="NCBI Taxonomy" id="39272"/>
    <lineage>
        <taxon>Eukaryota</taxon>
        <taxon>Metazoa</taxon>
        <taxon>Ecdysozoa</taxon>
        <taxon>Arthropoda</taxon>
        <taxon>Hexapoda</taxon>
        <taxon>Collembola</taxon>
        <taxon>Symphypleona</taxon>
        <taxon>Sminthuridae</taxon>
        <taxon>Allacma</taxon>
    </lineage>
</organism>
<evidence type="ECO:0000256" key="7">
    <source>
        <dbReference type="ARBA" id="ARBA00023018"/>
    </source>
</evidence>
<keyword evidence="6 17" id="KW-1133">Transmembrane helix</keyword>
<evidence type="ECO:0000256" key="12">
    <source>
        <dbReference type="ARBA" id="ARBA00023180"/>
    </source>
</evidence>
<evidence type="ECO:0000256" key="9">
    <source>
        <dbReference type="ARBA" id="ARBA00023136"/>
    </source>
</evidence>
<reference evidence="19" key="1">
    <citation type="submission" date="2021-06" db="EMBL/GenBank/DDBJ databases">
        <authorList>
            <person name="Hodson N. C."/>
            <person name="Mongue J. A."/>
            <person name="Jaron S. K."/>
        </authorList>
    </citation>
    <scope>NUCLEOTIDE SEQUENCE</scope>
</reference>
<comment type="similarity">
    <text evidence="1">Belongs to the ligand-gated ion channel (TC 1.A.9) family. Acetylcholine receptor (TC 1.A.9.1) subfamily.</text>
</comment>
<dbReference type="Pfam" id="PF02932">
    <property type="entry name" value="Neur_chan_memb"/>
    <property type="match status" value="1"/>
</dbReference>
<keyword evidence="8" id="KW-0406">Ion transport</keyword>
<keyword evidence="2" id="KW-0813">Transport</keyword>
<keyword evidence="3" id="KW-1003">Cell membrane</keyword>
<gene>
    <name evidence="19" type="ORF">AFUS01_LOCUS27721</name>
</gene>
<dbReference type="GO" id="GO:0007271">
    <property type="term" value="P:synaptic transmission, cholinergic"/>
    <property type="evidence" value="ECO:0007669"/>
    <property type="project" value="UniProtKB-ARBA"/>
</dbReference>
<evidence type="ECO:0000256" key="16">
    <source>
        <dbReference type="ARBA" id="ARBA00034104"/>
    </source>
</evidence>
<protein>
    <recommendedName>
        <fullName evidence="18">Neurotransmitter-gated ion-channel transmembrane domain-containing protein</fullName>
    </recommendedName>
</protein>
<dbReference type="GO" id="GO:0098655">
    <property type="term" value="P:monoatomic cation transmembrane transport"/>
    <property type="evidence" value="ECO:0007669"/>
    <property type="project" value="UniProtKB-ARBA"/>
</dbReference>
<evidence type="ECO:0000256" key="10">
    <source>
        <dbReference type="ARBA" id="ARBA00023157"/>
    </source>
</evidence>
<keyword evidence="13" id="KW-0628">Postsynaptic cell membrane</keyword>
<comment type="subcellular location">
    <subcellularLocation>
        <location evidence="16">Postsynaptic cell membrane</location>
        <topology evidence="16">Multi-pass membrane protein</topology>
    </subcellularLocation>
</comment>
<evidence type="ECO:0000313" key="19">
    <source>
        <dbReference type="EMBL" id="CAG7817139.1"/>
    </source>
</evidence>
<keyword evidence="15" id="KW-0407">Ion channel</keyword>
<evidence type="ECO:0000256" key="13">
    <source>
        <dbReference type="ARBA" id="ARBA00023257"/>
    </source>
</evidence>
<evidence type="ECO:0000256" key="2">
    <source>
        <dbReference type="ARBA" id="ARBA00022448"/>
    </source>
</evidence>
<evidence type="ECO:0000256" key="11">
    <source>
        <dbReference type="ARBA" id="ARBA00023170"/>
    </source>
</evidence>
<keyword evidence="9 17" id="KW-0472">Membrane</keyword>
<evidence type="ECO:0000256" key="4">
    <source>
        <dbReference type="ARBA" id="ARBA00022692"/>
    </source>
</evidence>
<dbReference type="AlphaFoldDB" id="A0A8J2PK90"/>
<evidence type="ECO:0000256" key="8">
    <source>
        <dbReference type="ARBA" id="ARBA00023065"/>
    </source>
</evidence>
<evidence type="ECO:0000256" key="14">
    <source>
        <dbReference type="ARBA" id="ARBA00023286"/>
    </source>
</evidence>
<comment type="caution">
    <text evidence="19">The sequence shown here is derived from an EMBL/GenBank/DDBJ whole genome shotgun (WGS) entry which is preliminary data.</text>
</comment>
<keyword evidence="14" id="KW-1071">Ligand-gated ion channel</keyword>
<keyword evidence="7" id="KW-0770">Synapse</keyword>
<evidence type="ECO:0000256" key="1">
    <source>
        <dbReference type="ARBA" id="ARBA00009237"/>
    </source>
</evidence>
<proteinExistence type="inferred from homology"/>
<evidence type="ECO:0000259" key="18">
    <source>
        <dbReference type="Pfam" id="PF02932"/>
    </source>
</evidence>
<dbReference type="InterPro" id="IPR006029">
    <property type="entry name" value="Neurotrans-gated_channel_TM"/>
</dbReference>
<dbReference type="GO" id="GO:0045211">
    <property type="term" value="C:postsynaptic membrane"/>
    <property type="evidence" value="ECO:0007669"/>
    <property type="project" value="UniProtKB-SubCell"/>
</dbReference>
<keyword evidence="10" id="KW-1015">Disulfide bond</keyword>
<feature type="domain" description="Neurotransmitter-gated ion-channel transmembrane" evidence="18">
    <location>
        <begin position="2"/>
        <end position="33"/>
    </location>
</feature>
<dbReference type="FunFam" id="1.20.58.390:FF:000022">
    <property type="entry name" value="Nicotinic acetylcholine receptor subunit alpha4"/>
    <property type="match status" value="1"/>
</dbReference>
<name>A0A8J2PK90_9HEXA</name>
<keyword evidence="12" id="KW-0325">Glycoprotein</keyword>
<evidence type="ECO:0000256" key="17">
    <source>
        <dbReference type="SAM" id="Phobius"/>
    </source>
</evidence>
<evidence type="ECO:0000256" key="3">
    <source>
        <dbReference type="ARBA" id="ARBA00022475"/>
    </source>
</evidence>
<keyword evidence="4 17" id="KW-0812">Transmembrane</keyword>